<dbReference type="Proteomes" id="UP000284706">
    <property type="component" value="Unassembled WGS sequence"/>
</dbReference>
<evidence type="ECO:0000313" key="3">
    <source>
        <dbReference type="Proteomes" id="UP000284706"/>
    </source>
</evidence>
<proteinExistence type="predicted"/>
<organism evidence="2 3">
    <name type="scientific">Gymnopilus dilepis</name>
    <dbReference type="NCBI Taxonomy" id="231916"/>
    <lineage>
        <taxon>Eukaryota</taxon>
        <taxon>Fungi</taxon>
        <taxon>Dikarya</taxon>
        <taxon>Basidiomycota</taxon>
        <taxon>Agaricomycotina</taxon>
        <taxon>Agaricomycetes</taxon>
        <taxon>Agaricomycetidae</taxon>
        <taxon>Agaricales</taxon>
        <taxon>Agaricineae</taxon>
        <taxon>Hymenogastraceae</taxon>
        <taxon>Gymnopilus</taxon>
    </lineage>
</organism>
<feature type="compositionally biased region" description="Basic residues" evidence="1">
    <location>
        <begin position="1072"/>
        <end position="1085"/>
    </location>
</feature>
<feature type="region of interest" description="Disordered" evidence="1">
    <location>
        <begin position="1239"/>
        <end position="1280"/>
    </location>
</feature>
<feature type="compositionally biased region" description="Polar residues" evidence="1">
    <location>
        <begin position="154"/>
        <end position="166"/>
    </location>
</feature>
<feature type="region of interest" description="Disordered" evidence="1">
    <location>
        <begin position="415"/>
        <end position="482"/>
    </location>
</feature>
<feature type="region of interest" description="Disordered" evidence="1">
    <location>
        <begin position="142"/>
        <end position="181"/>
    </location>
</feature>
<dbReference type="InParanoid" id="A0A409YC80"/>
<feature type="compositionally biased region" description="Low complexity" evidence="1">
    <location>
        <begin position="1180"/>
        <end position="1189"/>
    </location>
</feature>
<reference evidence="2 3" key="1">
    <citation type="journal article" date="2018" name="Evol. Lett.">
        <title>Horizontal gene cluster transfer increased hallucinogenic mushroom diversity.</title>
        <authorList>
            <person name="Reynolds H.T."/>
            <person name="Vijayakumar V."/>
            <person name="Gluck-Thaler E."/>
            <person name="Korotkin H.B."/>
            <person name="Matheny P.B."/>
            <person name="Slot J.C."/>
        </authorList>
    </citation>
    <scope>NUCLEOTIDE SEQUENCE [LARGE SCALE GENOMIC DNA]</scope>
    <source>
        <strain evidence="2 3">SRW20</strain>
    </source>
</reference>
<evidence type="ECO:0000313" key="2">
    <source>
        <dbReference type="EMBL" id="PPR00604.1"/>
    </source>
</evidence>
<name>A0A409YC80_9AGAR</name>
<feature type="region of interest" description="Disordered" evidence="1">
    <location>
        <begin position="1022"/>
        <end position="1222"/>
    </location>
</feature>
<protein>
    <submittedName>
        <fullName evidence="2">Uncharacterized protein</fullName>
    </submittedName>
</protein>
<dbReference type="EMBL" id="NHYE01000998">
    <property type="protein sequence ID" value="PPR00604.1"/>
    <property type="molecule type" value="Genomic_DNA"/>
</dbReference>
<sequence>MTLIHPLNSASAGIPSIAMPVAPFHRLTRCTHMTVQVFPIPNAEVSLRTLIPGVAYPNVFVVHRGLITTSEDTTPALVNAVPSSAQQPSATSNDARQAPFVPTLPAPINALGATSLAHSGIGTAQPITAFTAEEAAANVNRNRAESAGRMNRRASYSTRQVPSQQGSSGGRKKKTPQAAQAGPTAIIVRKFLLACWMYLPPGVSVSEGLYSCRLEVEIDECSALVQRLHALGLAFSITLQQDLGPDDLQTVLSEAIGAALDERGIFLPDPPPSRIRTHDLFDEKWVILHAKGTGRFSLVPHPTLSSNTLSVDMLSTIARKLPNPSSEFKDCALLFIAPRFGSLSARLTQGVIGTLEAAAPASVLPISNADNLEQPHPCFVARALHGLAFKHMDPLVEDSCIASCPGFSLPPPFVVGNSARGSSRKRRGSGSSRATASQRRRRRSSTPPAAGGSGVRSHSPTVDIDLTVGGTPPLQVQEASRATSRSAISSSVANDAVIAVPQPVQAASVTIPRRPQRRQARARSPLEYITVSSDDELPSYVLPPSTHESPAAITHRIHAWKISVDRAIEISAPITTFQVRAGSTRSLAQHYIDLLTYYYRHQRDPEAVLPRYPDISETIEARHVDYIAQYFLLSETGRTVAITEPGCSDYSLTVGWGPERGAMGMAGSLMSCKQDMWMESQYGSNGLIPLFMRVSASLVPAAKLDMYSAQAHLVAVHSIRYGQGIALDFWVVAAAIAGSQVFELPLEVIEHVDPPLADKMRPWYNLGPEDALSDPNDPAAQLVLDILDFDVMPFFLSPIVVANLEQLHSFPSKRTPKQHIGYTVSILAKIVFNDTDPWDKPEFLAIQKGFNLELSPGHTLKDVTDKMTPRKVVELFAAMFNRKVKGYKDIVRHITCQGTVRRGLVTDDEEDGAELMKWTCLVSIFELRLLQYIQGEGHPPGLRGTHMSEEDWCQGEGDPVLRVRLLLRAFTDSLLLPCDPDWSLTFNLKDRRDFDGEAQTTWHTCSSTVDIDITAFMSTPPRQAAWPHSPGLSLIHSPGSIAPDIQGNNQPPSPLTPGTSFTPSPPPPVIRGRGRPGRPRGRGSRGSRTSTAEATRRVTRSTARLVEHQGQGSSPSSPDEEHEQSDPLPDTAGPAGPDTQPDTHRGSPAPATPDDSQPRPSPWLGRQQPGLLPLPPPSPEISAPASPEICAEPGQPTSAIQGPGHNDPAALSQSSLPGETHGMVEDPAQAMLRAYHALASQQPASNSTPSAPSQTPHIDSQTTEPATQQPAINRPPSASSRNVMLPMALHITEPVSRVDPQPSENAQTSIPAQLPASMIASARPLEPPRESLFFIGLVIENHAFTWSCKDNQAFTHLYPLVRRVLALENHIGRALSSGLAQQMDMCFGTSRHPVDLPSADFMHYSHGFEDHGQLARVLNSTEDGPSVRSAVDDGTGKLSLIRAAIEAICEDAPIYVLYFYPPRAFGPVLPLQTAGGVQSAIHGPYLPPPVLHTPSPPTDIDEYLQHHFTHHRERVRAFRRAAGKVSLAVRWYEFHVVREIESELGLPPGATAQVVVGPNLLLTRRKLLEFFELTPHAYTDAKTMVQRAQRVNAELATAALNADELRFKLMLRQLTNEQGDILGGNSEVLRDQRGDLALHDAVTYSLNSFTADLSEYFNRFCSKRR</sequence>
<gene>
    <name evidence="2" type="ORF">CVT26_012282</name>
</gene>
<accession>A0A409YC80</accession>
<comment type="caution">
    <text evidence="2">The sequence shown here is derived from an EMBL/GenBank/DDBJ whole genome shotgun (WGS) entry which is preliminary data.</text>
</comment>
<dbReference type="OrthoDB" id="3014470at2759"/>
<keyword evidence="3" id="KW-1185">Reference proteome</keyword>
<evidence type="ECO:0000256" key="1">
    <source>
        <dbReference type="SAM" id="MobiDB-lite"/>
    </source>
</evidence>